<sequence>MIFSIIVPSYNRKAEIPALLSALARQTRFNFEVVIVDDCSREAVEVIGEYPFPVRVIRNQQNQGAAQSRNIGAAAAQGDWLLFLDDDDRFSDDKCAVLEDCIEQNPTVNFLYHPAKCSMVNEGFSYVTKPYQNPQDLTVENILRANKIGGMPMIAVTKALFEKVGGLSGELRSLEDYDFLLKLLQQSEFKPLFINEPLTLCAFYTRRDSVSTDSTNTQKAIAYIRQHYVKTDEQASNFTLNSEYMLAYPKVMNLSRSAAPHYWRIFRASKNLKALVICLVILISPQLAINLKRYI</sequence>
<dbReference type="AlphaFoldDB" id="A0A377J0C9"/>
<proteinExistence type="predicted"/>
<dbReference type="Proteomes" id="UP000255264">
    <property type="component" value="Unassembled WGS sequence"/>
</dbReference>
<dbReference type="CDD" id="cd00761">
    <property type="entry name" value="Glyco_tranf_GTA_type"/>
    <property type="match status" value="1"/>
</dbReference>
<keyword evidence="2" id="KW-0808">Transferase</keyword>
<dbReference type="SUPFAM" id="SSF53448">
    <property type="entry name" value="Nucleotide-diphospho-sugar transferases"/>
    <property type="match status" value="1"/>
</dbReference>
<dbReference type="PANTHER" id="PTHR43685">
    <property type="entry name" value="GLYCOSYLTRANSFERASE"/>
    <property type="match status" value="1"/>
</dbReference>
<dbReference type="Gene3D" id="3.90.550.10">
    <property type="entry name" value="Spore Coat Polysaccharide Biosynthesis Protein SpsA, Chain A"/>
    <property type="match status" value="1"/>
</dbReference>
<reference evidence="2 3" key="1">
    <citation type="submission" date="2018-06" db="EMBL/GenBank/DDBJ databases">
        <authorList>
            <consortium name="Pathogen Informatics"/>
            <person name="Doyle S."/>
        </authorList>
    </citation>
    <scope>NUCLEOTIDE SEQUENCE [LARGE SCALE GENOMIC DNA]</scope>
    <source>
        <strain evidence="2 3">NCTC13335</strain>
    </source>
</reference>
<dbReference type="Pfam" id="PF00535">
    <property type="entry name" value="Glycos_transf_2"/>
    <property type="match status" value="1"/>
</dbReference>
<dbReference type="EC" id="2.4.1.-" evidence="2"/>
<keyword evidence="3" id="KW-1185">Reference proteome</keyword>
<name>A0A377J0C9_9PAST</name>
<evidence type="ECO:0000313" key="2">
    <source>
        <dbReference type="EMBL" id="STO93698.1"/>
    </source>
</evidence>
<evidence type="ECO:0000259" key="1">
    <source>
        <dbReference type="Pfam" id="PF00535"/>
    </source>
</evidence>
<feature type="domain" description="Glycosyltransferase 2-like" evidence="1">
    <location>
        <begin position="4"/>
        <end position="130"/>
    </location>
</feature>
<accession>A0A377J0C9</accession>
<dbReference type="PANTHER" id="PTHR43685:SF12">
    <property type="entry name" value="GLYCOSYL TRANSFERASE FAMILY 2"/>
    <property type="match status" value="1"/>
</dbReference>
<keyword evidence="2" id="KW-0328">Glycosyltransferase</keyword>
<organism evidence="2 3">
    <name type="scientific">Haemophilus pittmaniae</name>
    <dbReference type="NCBI Taxonomy" id="249188"/>
    <lineage>
        <taxon>Bacteria</taxon>
        <taxon>Pseudomonadati</taxon>
        <taxon>Pseudomonadota</taxon>
        <taxon>Gammaproteobacteria</taxon>
        <taxon>Pasteurellales</taxon>
        <taxon>Pasteurellaceae</taxon>
        <taxon>Haemophilus</taxon>
    </lineage>
</organism>
<dbReference type="EMBL" id="UGHS01000004">
    <property type="protein sequence ID" value="STO93698.1"/>
    <property type="molecule type" value="Genomic_DNA"/>
</dbReference>
<dbReference type="InterPro" id="IPR029044">
    <property type="entry name" value="Nucleotide-diphossugar_trans"/>
</dbReference>
<dbReference type="InterPro" id="IPR050834">
    <property type="entry name" value="Glycosyltransf_2"/>
</dbReference>
<dbReference type="InterPro" id="IPR001173">
    <property type="entry name" value="Glyco_trans_2-like"/>
</dbReference>
<protein>
    <submittedName>
        <fullName evidence="2">Putative lipooligosaccharide galactosyltransferase involved in cell wall biogenesis</fullName>
        <ecNumber evidence="2">2.4.1.-</ecNumber>
    </submittedName>
</protein>
<evidence type="ECO:0000313" key="3">
    <source>
        <dbReference type="Proteomes" id="UP000255264"/>
    </source>
</evidence>
<gene>
    <name evidence="2" type="primary">lsgE</name>
    <name evidence="2" type="ORF">NCTC13335_01593</name>
</gene>
<dbReference type="GO" id="GO:0016757">
    <property type="term" value="F:glycosyltransferase activity"/>
    <property type="evidence" value="ECO:0007669"/>
    <property type="project" value="UniProtKB-KW"/>
</dbReference>